<protein>
    <submittedName>
        <fullName evidence="1">Uncharacterized protein</fullName>
    </submittedName>
</protein>
<organism evidence="1 2">
    <name type="scientific">Desulfoluna butyratoxydans</name>
    <dbReference type="NCBI Taxonomy" id="231438"/>
    <lineage>
        <taxon>Bacteria</taxon>
        <taxon>Pseudomonadati</taxon>
        <taxon>Thermodesulfobacteriota</taxon>
        <taxon>Desulfobacteria</taxon>
        <taxon>Desulfobacterales</taxon>
        <taxon>Desulfolunaceae</taxon>
        <taxon>Desulfoluna</taxon>
    </lineage>
</organism>
<dbReference type="EMBL" id="CAADHO010000009">
    <property type="protein sequence ID" value="VFQ46549.1"/>
    <property type="molecule type" value="Genomic_DNA"/>
</dbReference>
<name>A0A4U8YT60_9BACT</name>
<dbReference type="Proteomes" id="UP000507962">
    <property type="component" value="Unassembled WGS sequence"/>
</dbReference>
<proteinExistence type="predicted"/>
<reference evidence="1 2" key="1">
    <citation type="submission" date="2019-03" db="EMBL/GenBank/DDBJ databases">
        <authorList>
            <person name="Nijsse B."/>
        </authorList>
    </citation>
    <scope>NUCLEOTIDE SEQUENCE [LARGE SCALE GENOMIC DNA]</scope>
    <source>
        <strain evidence="1">Desulfoluna butyratoxydans MSL71</strain>
    </source>
</reference>
<evidence type="ECO:0000313" key="1">
    <source>
        <dbReference type="EMBL" id="VFQ46549.1"/>
    </source>
</evidence>
<sequence>MAPYCLLRHRFTAPRNAIRCGSRTLQLAMLLGVPQDAPCAPQTPHPQKPTDVMAPLVFGATDLMPLETPSGAGAAPYSSRCRSVFRRVRRAYRKRPIHRNRPKSWRPIVFCVTDLLPLETPPGAGAAPYSPRYRSVSRRCAVRTANAPSIETDRSHGALCFFASPIYCPSKRHLVREPHPTARDAARCPVGCAVRTANAPSIPLCQGSCRLV</sequence>
<gene>
    <name evidence="1" type="ORF">MSL71_42160</name>
</gene>
<evidence type="ECO:0000313" key="2">
    <source>
        <dbReference type="Proteomes" id="UP000507962"/>
    </source>
</evidence>
<keyword evidence="2" id="KW-1185">Reference proteome</keyword>
<accession>A0A4U8YT60</accession>
<dbReference type="AlphaFoldDB" id="A0A4U8YT60"/>